<keyword evidence="10" id="KW-1185">Reference proteome</keyword>
<dbReference type="NCBIfam" id="TIGR00704">
    <property type="entry name" value="NaPi_cotrn_rel"/>
    <property type="match status" value="1"/>
</dbReference>
<feature type="transmembrane region" description="Helical" evidence="7">
    <location>
        <begin position="211"/>
        <end position="232"/>
    </location>
</feature>
<evidence type="ECO:0000256" key="4">
    <source>
        <dbReference type="ARBA" id="ARBA00022989"/>
    </source>
</evidence>
<name>A0A6N4THC8_9FIRM</name>
<dbReference type="GO" id="GO:0005436">
    <property type="term" value="F:sodium:phosphate symporter activity"/>
    <property type="evidence" value="ECO:0007669"/>
    <property type="project" value="InterPro"/>
</dbReference>
<dbReference type="InterPro" id="IPR026022">
    <property type="entry name" value="PhoU_dom"/>
</dbReference>
<keyword evidence="2" id="KW-1003">Cell membrane</keyword>
<evidence type="ECO:0000313" key="9">
    <source>
        <dbReference type="EMBL" id="BBK22159.1"/>
    </source>
</evidence>
<feature type="transmembrane region" description="Helical" evidence="7">
    <location>
        <begin position="84"/>
        <end position="103"/>
    </location>
</feature>
<dbReference type="EMBL" id="AP019695">
    <property type="protein sequence ID" value="BBK22159.1"/>
    <property type="molecule type" value="Genomic_DNA"/>
</dbReference>
<feature type="domain" description="PhoU" evidence="8">
    <location>
        <begin position="349"/>
        <end position="430"/>
    </location>
</feature>
<evidence type="ECO:0000256" key="5">
    <source>
        <dbReference type="ARBA" id="ARBA00023136"/>
    </source>
</evidence>
<evidence type="ECO:0000256" key="1">
    <source>
        <dbReference type="ARBA" id="ARBA00004651"/>
    </source>
</evidence>
<keyword evidence="6" id="KW-0175">Coiled coil</keyword>
<sequence>MNLTSLLGLFGGLALFLYGMHMMSNGLENAAGDRMKTILEKLTSNRFLGLLVGALITAVIQSSSATTVMVVGFVNSKLMTLQQAVWIIMGANIGTTITGQLIALDASKIAPVIAFCGVVLVTFLKNKKLNSIGDILAGLGILFIGMDMMKEAMVPLQESQVFIDAMTTISNPILAILLGAGFTALIQSSSASVGILQALALSGLIPLSSAIYIIFGQNIGTCITAVLASLGANRMAKRTTIIHLSFNIIGTLIFMLFIQFVPFVSWMEAITSNPAAQIANTHTTFNIVTTLILLPFGNYLAKLAEIIMPVKPEEIEDANYDVPLVFVDTNNIGSSAIAISSLRKEALAMLKLAETNLETSIESLYTPNTDFKKIEKREKRIDFINYEITNYMSKVSQINMNENETITSNALYKCFSDIERIGDHAINILQYSKEDSEMRLTNTQEIQDELSQLLELLEKSFSLLFAYRLDSNDDCYSKIERIEDRIDELTATYRQKQIDRLYEKKVTAKDCVIYSEIMTDIERVSDHLINIIQECKRCSFTLSDDLFTSGFSAVNPAS</sequence>
<evidence type="ECO:0000259" key="8">
    <source>
        <dbReference type="Pfam" id="PF01895"/>
    </source>
</evidence>
<dbReference type="Pfam" id="PF02690">
    <property type="entry name" value="Na_Pi_cotrans"/>
    <property type="match status" value="2"/>
</dbReference>
<proteinExistence type="predicted"/>
<dbReference type="SUPFAM" id="SSF109755">
    <property type="entry name" value="PhoU-like"/>
    <property type="match status" value="1"/>
</dbReference>
<protein>
    <submittedName>
        <fullName evidence="9">Na/Pi cotransporter</fullName>
    </submittedName>
</protein>
<dbReference type="PANTHER" id="PTHR10010:SF46">
    <property type="entry name" value="SODIUM-DEPENDENT PHOSPHATE TRANSPORT PROTEIN 2B"/>
    <property type="match status" value="1"/>
</dbReference>
<dbReference type="KEGG" id="aarg:Aargi30884_10620"/>
<evidence type="ECO:0000256" key="7">
    <source>
        <dbReference type="SAM" id="Phobius"/>
    </source>
</evidence>
<organism evidence="9 10">
    <name type="scientific">Amedibacterium intestinale</name>
    <dbReference type="NCBI Taxonomy" id="2583452"/>
    <lineage>
        <taxon>Bacteria</taxon>
        <taxon>Bacillati</taxon>
        <taxon>Bacillota</taxon>
        <taxon>Erysipelotrichia</taxon>
        <taxon>Erysipelotrichales</taxon>
        <taxon>Erysipelotrichaceae</taxon>
        <taxon>Amedibacterium</taxon>
    </lineage>
</organism>
<feature type="coiled-coil region" evidence="6">
    <location>
        <begin position="472"/>
        <end position="499"/>
    </location>
</feature>
<evidence type="ECO:0000256" key="6">
    <source>
        <dbReference type="SAM" id="Coils"/>
    </source>
</evidence>
<dbReference type="Pfam" id="PF01895">
    <property type="entry name" value="PhoU"/>
    <property type="match status" value="2"/>
</dbReference>
<keyword evidence="5 7" id="KW-0472">Membrane</keyword>
<dbReference type="GO" id="GO:0005886">
    <property type="term" value="C:plasma membrane"/>
    <property type="evidence" value="ECO:0007669"/>
    <property type="project" value="UniProtKB-SubCell"/>
</dbReference>
<feature type="transmembrane region" description="Helical" evidence="7">
    <location>
        <begin position="284"/>
        <end position="301"/>
    </location>
</feature>
<dbReference type="Gene3D" id="1.20.58.220">
    <property type="entry name" value="Phosphate transport system protein phou homolog 2, domain 2"/>
    <property type="match status" value="1"/>
</dbReference>
<keyword evidence="3 7" id="KW-0812">Transmembrane</keyword>
<gene>
    <name evidence="9" type="ORF">Aargi30884_10620</name>
</gene>
<comment type="subcellular location">
    <subcellularLocation>
        <location evidence="1">Cell membrane</location>
        <topology evidence="1">Multi-pass membrane protein</topology>
    </subcellularLocation>
</comment>
<evidence type="ECO:0000256" key="2">
    <source>
        <dbReference type="ARBA" id="ARBA00022475"/>
    </source>
</evidence>
<reference evidence="10" key="1">
    <citation type="submission" date="2019-05" db="EMBL/GenBank/DDBJ databases">
        <title>Complete genome sequencing of Absiella argi strain JCM 30884.</title>
        <authorList>
            <person name="Sakamoto M."/>
            <person name="Murakami T."/>
            <person name="Mori H."/>
        </authorList>
    </citation>
    <scope>NUCLEOTIDE SEQUENCE [LARGE SCALE GENOMIC DNA]</scope>
    <source>
        <strain evidence="10">JCM 30884</strain>
    </source>
</reference>
<feature type="domain" description="PhoU" evidence="8">
    <location>
        <begin position="451"/>
        <end position="533"/>
    </location>
</feature>
<dbReference type="GO" id="GO:0044341">
    <property type="term" value="P:sodium-dependent phosphate transport"/>
    <property type="evidence" value="ECO:0007669"/>
    <property type="project" value="InterPro"/>
</dbReference>
<feature type="transmembrane region" description="Helical" evidence="7">
    <location>
        <begin position="46"/>
        <end position="72"/>
    </location>
</feature>
<evidence type="ECO:0000313" key="10">
    <source>
        <dbReference type="Proteomes" id="UP000464754"/>
    </source>
</evidence>
<dbReference type="RefSeq" id="WP_118277788.1">
    <property type="nucleotide sequence ID" value="NZ_AP019695.1"/>
</dbReference>
<dbReference type="PANTHER" id="PTHR10010">
    <property type="entry name" value="SOLUTE CARRIER FAMILY 34 SODIUM PHOSPHATE , MEMBER 2-RELATED"/>
    <property type="match status" value="1"/>
</dbReference>
<keyword evidence="4 7" id="KW-1133">Transmembrane helix</keyword>
<dbReference type="InterPro" id="IPR004633">
    <property type="entry name" value="NaPi_cotrn-rel/YqeW-like"/>
</dbReference>
<evidence type="ECO:0000256" key="3">
    <source>
        <dbReference type="ARBA" id="ARBA00022692"/>
    </source>
</evidence>
<dbReference type="Proteomes" id="UP000464754">
    <property type="component" value="Chromosome"/>
</dbReference>
<dbReference type="AlphaFoldDB" id="A0A6N4THC8"/>
<accession>A0A6N4THC8</accession>
<dbReference type="InterPro" id="IPR003841">
    <property type="entry name" value="Na/Pi_transpt"/>
</dbReference>
<dbReference type="InterPro" id="IPR038078">
    <property type="entry name" value="PhoU-like_sf"/>
</dbReference>
<feature type="transmembrane region" description="Helical" evidence="7">
    <location>
        <begin position="244"/>
        <end position="264"/>
    </location>
</feature>
<dbReference type="NCBIfam" id="NF037997">
    <property type="entry name" value="Na_Pi_symport"/>
    <property type="match status" value="1"/>
</dbReference>